<gene>
    <name evidence="1" type="ORF">NJ959_15045</name>
</gene>
<accession>A0AAE3GU29</accession>
<dbReference type="RefSeq" id="WP_254012545.1">
    <property type="nucleotide sequence ID" value="NZ_JAMZMM010000139.1"/>
</dbReference>
<dbReference type="AlphaFoldDB" id="A0AAE3GU29"/>
<protein>
    <submittedName>
        <fullName evidence="1">Uncharacterized protein</fullName>
    </submittedName>
</protein>
<evidence type="ECO:0000313" key="2">
    <source>
        <dbReference type="Proteomes" id="UP001204953"/>
    </source>
</evidence>
<evidence type="ECO:0000313" key="1">
    <source>
        <dbReference type="EMBL" id="MCP2729768.1"/>
    </source>
</evidence>
<organism evidence="1 2">
    <name type="scientific">Limnofasciculus baicalensis BBK-W-15</name>
    <dbReference type="NCBI Taxonomy" id="2699891"/>
    <lineage>
        <taxon>Bacteria</taxon>
        <taxon>Bacillati</taxon>
        <taxon>Cyanobacteriota</taxon>
        <taxon>Cyanophyceae</taxon>
        <taxon>Coleofasciculales</taxon>
        <taxon>Coleofasciculaceae</taxon>
        <taxon>Limnofasciculus</taxon>
        <taxon>Limnofasciculus baicalensis</taxon>
    </lineage>
</organism>
<keyword evidence="2" id="KW-1185">Reference proteome</keyword>
<comment type="caution">
    <text evidence="1">The sequence shown here is derived from an EMBL/GenBank/DDBJ whole genome shotgun (WGS) entry which is preliminary data.</text>
</comment>
<dbReference type="Proteomes" id="UP001204953">
    <property type="component" value="Unassembled WGS sequence"/>
</dbReference>
<name>A0AAE3GU29_9CYAN</name>
<reference evidence="1" key="1">
    <citation type="submission" date="2022-06" db="EMBL/GenBank/DDBJ databases">
        <title>New cyanobacteria of genus Symplocastrum in benthos of Lake Baikal.</title>
        <authorList>
            <person name="Sorokovikova E."/>
            <person name="Tikhonova I."/>
            <person name="Krasnopeev A."/>
            <person name="Evseev P."/>
            <person name="Gladkikh A."/>
            <person name="Belykh O."/>
        </authorList>
    </citation>
    <scope>NUCLEOTIDE SEQUENCE</scope>
    <source>
        <strain evidence="1">BBK-W-15</strain>
    </source>
</reference>
<proteinExistence type="predicted"/>
<feature type="non-terminal residue" evidence="1">
    <location>
        <position position="61"/>
    </location>
</feature>
<dbReference type="EMBL" id="JAMZMM010000139">
    <property type="protein sequence ID" value="MCP2729768.1"/>
    <property type="molecule type" value="Genomic_DNA"/>
</dbReference>
<sequence>MMNFNGLRITQRQSRYHPLKSGEITSNDCPERMKATKVAAAYLSMSKARGIRSSFVDAKVK</sequence>